<name>A0AAQ3M8F6_9PEZI</name>
<dbReference type="Gene3D" id="1.10.472.10">
    <property type="entry name" value="Cyclin-like"/>
    <property type="match status" value="2"/>
</dbReference>
<protein>
    <submittedName>
        <fullName evidence="1">Cyclin-L1-like protein, protein</fullName>
    </submittedName>
</protein>
<proteinExistence type="predicted"/>
<sequence length="294" mass="33080">MAPISELSHLMNPLASSSQLEISSSQLDGVSRGLEDSIRYQTMLLLQAAGVLLRLPQELIIQAMVIQQRFWVGSDGGSMLEHDAMDVASAVLYLTAKISNHVVSPRQVITAFAFLNFVRPNYELTALHPDITVLVESQYEVRRQLLYEIESQVLRVLGFQIHAVAPHSLCINYLQALDTFPSQGGSQLAQRAFKHLNSAVLSPQLLYLTHQPSTLAASAIYLAARELDTKLPETEWWEVFDVDREELGFLAVALLSLKGFAQREREYWGKRRVPLTVEDLQAEIERRHMLELGT</sequence>
<evidence type="ECO:0000313" key="2">
    <source>
        <dbReference type="Proteomes" id="UP001303373"/>
    </source>
</evidence>
<dbReference type="InterPro" id="IPR043198">
    <property type="entry name" value="Cyclin/Ssn8"/>
</dbReference>
<organism evidence="1 2">
    <name type="scientific">Acrodontium crateriforme</name>
    <dbReference type="NCBI Taxonomy" id="150365"/>
    <lineage>
        <taxon>Eukaryota</taxon>
        <taxon>Fungi</taxon>
        <taxon>Dikarya</taxon>
        <taxon>Ascomycota</taxon>
        <taxon>Pezizomycotina</taxon>
        <taxon>Dothideomycetes</taxon>
        <taxon>Dothideomycetidae</taxon>
        <taxon>Mycosphaerellales</taxon>
        <taxon>Teratosphaeriaceae</taxon>
        <taxon>Acrodontium</taxon>
    </lineage>
</organism>
<dbReference type="GO" id="GO:0016538">
    <property type="term" value="F:cyclin-dependent protein serine/threonine kinase regulator activity"/>
    <property type="evidence" value="ECO:0007669"/>
    <property type="project" value="InterPro"/>
</dbReference>
<dbReference type="Proteomes" id="UP001303373">
    <property type="component" value="Chromosome 9"/>
</dbReference>
<evidence type="ECO:0000313" key="1">
    <source>
        <dbReference type="EMBL" id="WPH02838.1"/>
    </source>
</evidence>
<dbReference type="SUPFAM" id="SSF47954">
    <property type="entry name" value="Cyclin-like"/>
    <property type="match status" value="2"/>
</dbReference>
<keyword evidence="2" id="KW-1185">Reference proteome</keyword>
<dbReference type="GO" id="GO:0006357">
    <property type="term" value="P:regulation of transcription by RNA polymerase II"/>
    <property type="evidence" value="ECO:0007669"/>
    <property type="project" value="InterPro"/>
</dbReference>
<dbReference type="InterPro" id="IPR036915">
    <property type="entry name" value="Cyclin-like_sf"/>
</dbReference>
<reference evidence="1 2" key="1">
    <citation type="submission" date="2023-11" db="EMBL/GenBank/DDBJ databases">
        <title>An acidophilic fungus is an integral part of prey digestion in a carnivorous sundew plant.</title>
        <authorList>
            <person name="Tsai I.J."/>
        </authorList>
    </citation>
    <scope>NUCLEOTIDE SEQUENCE [LARGE SCALE GENOMIC DNA]</scope>
    <source>
        <strain evidence="1">169a</strain>
    </source>
</reference>
<dbReference type="AlphaFoldDB" id="A0AAQ3M8F6"/>
<dbReference type="PANTHER" id="PTHR10026">
    <property type="entry name" value="CYCLIN"/>
    <property type="match status" value="1"/>
</dbReference>
<accession>A0AAQ3M8F6</accession>
<gene>
    <name evidence="1" type="ORF">R9X50_00570600</name>
</gene>
<dbReference type="EMBL" id="CP138588">
    <property type="protein sequence ID" value="WPH02838.1"/>
    <property type="molecule type" value="Genomic_DNA"/>
</dbReference>